<proteinExistence type="predicted"/>
<comment type="caution">
    <text evidence="1">The sequence shown here is derived from an EMBL/GenBank/DDBJ whole genome shotgun (WGS) entry which is preliminary data.</text>
</comment>
<dbReference type="EMBL" id="RRYP01001917">
    <property type="protein sequence ID" value="TNV85332.1"/>
    <property type="molecule type" value="Genomic_DNA"/>
</dbReference>
<reference evidence="1" key="1">
    <citation type="submission" date="2019-06" db="EMBL/GenBank/DDBJ databases">
        <authorList>
            <person name="Zheng W."/>
        </authorList>
    </citation>
    <scope>NUCLEOTIDE SEQUENCE</scope>
    <source>
        <strain evidence="1">QDHG01</strain>
    </source>
</reference>
<keyword evidence="2" id="KW-1185">Reference proteome</keyword>
<name>A0A8J8P1G7_HALGN</name>
<protein>
    <submittedName>
        <fullName evidence="1">Uncharacterized protein</fullName>
    </submittedName>
</protein>
<gene>
    <name evidence="1" type="ORF">FGO68_gene14648</name>
</gene>
<evidence type="ECO:0000313" key="2">
    <source>
        <dbReference type="Proteomes" id="UP000785679"/>
    </source>
</evidence>
<dbReference type="Proteomes" id="UP000785679">
    <property type="component" value="Unassembled WGS sequence"/>
</dbReference>
<dbReference type="PROSITE" id="PS51257">
    <property type="entry name" value="PROKAR_LIPOPROTEIN"/>
    <property type="match status" value="1"/>
</dbReference>
<sequence length="121" mass="13395">MESDSVRSLVPNLSASACSFLQSSINTSRVSAYFSDETEVVFSLTKKSAILKGLFVFATLQEEKSFSFFPPYSARPFSCSSLDKNSLKALFSLFDSTDLSWRRDVSSITLAWLCSLSCSIQ</sequence>
<organism evidence="1 2">
    <name type="scientific">Halteria grandinella</name>
    <dbReference type="NCBI Taxonomy" id="5974"/>
    <lineage>
        <taxon>Eukaryota</taxon>
        <taxon>Sar</taxon>
        <taxon>Alveolata</taxon>
        <taxon>Ciliophora</taxon>
        <taxon>Intramacronucleata</taxon>
        <taxon>Spirotrichea</taxon>
        <taxon>Stichotrichia</taxon>
        <taxon>Sporadotrichida</taxon>
        <taxon>Halteriidae</taxon>
        <taxon>Halteria</taxon>
    </lineage>
</organism>
<evidence type="ECO:0000313" key="1">
    <source>
        <dbReference type="EMBL" id="TNV85332.1"/>
    </source>
</evidence>
<dbReference type="AlphaFoldDB" id="A0A8J8P1G7"/>
<accession>A0A8J8P1G7</accession>